<keyword evidence="4 6" id="KW-0472">Membrane</keyword>
<feature type="domain" description="Schizont-infected cell agglutination C-terminal" evidence="8">
    <location>
        <begin position="243"/>
        <end position="360"/>
    </location>
</feature>
<evidence type="ECO:0000256" key="4">
    <source>
        <dbReference type="ARBA" id="ARBA00023136"/>
    </source>
</evidence>
<keyword evidence="3 6" id="KW-1133">Transmembrane helix</keyword>
<feature type="chain" id="PRO_5002343312" description="Schizont-infected cell agglutination C-terminal domain-containing protein" evidence="7">
    <location>
        <begin position="29"/>
        <end position="597"/>
    </location>
</feature>
<protein>
    <recommendedName>
        <fullName evidence="8">Schizont-infected cell agglutination C-terminal domain-containing protein</fullName>
    </recommendedName>
</protein>
<evidence type="ECO:0000256" key="1">
    <source>
        <dbReference type="ARBA" id="ARBA00004167"/>
    </source>
</evidence>
<feature type="compositionally biased region" description="Gly residues" evidence="5">
    <location>
        <begin position="129"/>
        <end position="140"/>
    </location>
</feature>
<evidence type="ECO:0000256" key="5">
    <source>
        <dbReference type="SAM" id="MobiDB-lite"/>
    </source>
</evidence>
<evidence type="ECO:0000256" key="6">
    <source>
        <dbReference type="SAM" id="Phobius"/>
    </source>
</evidence>
<name>A0A0D9QD44_PLAFR</name>
<feature type="region of interest" description="Disordered" evidence="5">
    <location>
        <begin position="43"/>
        <end position="206"/>
    </location>
</feature>
<dbReference type="InterPro" id="IPR024288">
    <property type="entry name" value="SICA_C"/>
</dbReference>
<dbReference type="RefSeq" id="XP_012338652.1">
    <property type="nucleotide sequence ID" value="XM_012483229.1"/>
</dbReference>
<reference evidence="9 10" key="1">
    <citation type="submission" date="2014-03" db="EMBL/GenBank/DDBJ databases">
        <title>The Genome Sequence of Plasmodium fragile nilgiri.</title>
        <authorList>
            <consortium name="The Broad Institute Genomics Platform"/>
            <consortium name="The Broad Institute Genome Sequencing Center for Infectious Disease"/>
            <person name="Neafsey D."/>
            <person name="Duraisingh M."/>
            <person name="Young S.K."/>
            <person name="Zeng Q."/>
            <person name="Gargeya S."/>
            <person name="Abouelleil A."/>
            <person name="Alvarado L."/>
            <person name="Chapman S.B."/>
            <person name="Gainer-Dewar J."/>
            <person name="Goldberg J."/>
            <person name="Griggs A."/>
            <person name="Gujja S."/>
            <person name="Hansen M."/>
            <person name="Howarth C."/>
            <person name="Imamovic A."/>
            <person name="Larimer J."/>
            <person name="Pearson M."/>
            <person name="Poon T.W."/>
            <person name="Priest M."/>
            <person name="Roberts A."/>
            <person name="Saif S."/>
            <person name="Shea T."/>
            <person name="Sykes S."/>
            <person name="Wortman J."/>
            <person name="Nusbaum C."/>
            <person name="Birren B."/>
        </authorList>
    </citation>
    <scope>NUCLEOTIDE SEQUENCE [LARGE SCALE GENOMIC DNA]</scope>
    <source>
        <strain evidence="10">nilgiri</strain>
    </source>
</reference>
<feature type="compositionally biased region" description="Low complexity" evidence="5">
    <location>
        <begin position="45"/>
        <end position="97"/>
    </location>
</feature>
<evidence type="ECO:0000256" key="2">
    <source>
        <dbReference type="ARBA" id="ARBA00022692"/>
    </source>
</evidence>
<proteinExistence type="predicted"/>
<keyword evidence="10" id="KW-1185">Reference proteome</keyword>
<evidence type="ECO:0000259" key="8">
    <source>
        <dbReference type="Pfam" id="PF12879"/>
    </source>
</evidence>
<dbReference type="Proteomes" id="UP000054561">
    <property type="component" value="Unassembled WGS sequence"/>
</dbReference>
<dbReference type="VEuPathDB" id="PlasmoDB:AK88_05627"/>
<evidence type="ECO:0000256" key="3">
    <source>
        <dbReference type="ARBA" id="ARBA00022989"/>
    </source>
</evidence>
<evidence type="ECO:0000313" key="10">
    <source>
        <dbReference type="Proteomes" id="UP000054561"/>
    </source>
</evidence>
<feature type="region of interest" description="Disordered" evidence="5">
    <location>
        <begin position="357"/>
        <end position="391"/>
    </location>
</feature>
<feature type="compositionally biased region" description="Low complexity" evidence="5">
    <location>
        <begin position="176"/>
        <end position="195"/>
    </location>
</feature>
<feature type="compositionally biased region" description="Polar residues" evidence="5">
    <location>
        <begin position="149"/>
        <end position="166"/>
    </location>
</feature>
<dbReference type="InterPro" id="IPR051694">
    <property type="entry name" value="Immunoregulatory_rcpt-like"/>
</dbReference>
<comment type="subcellular location">
    <subcellularLocation>
        <location evidence="1">Membrane</location>
        <topology evidence="1">Single-pass membrane protein</topology>
    </subcellularLocation>
</comment>
<dbReference type="PANTHER" id="PTHR15549:SF26">
    <property type="entry name" value="AXIAL BUDDING PATTERN PROTEIN 2-RELATED"/>
    <property type="match status" value="1"/>
</dbReference>
<feature type="compositionally biased region" description="Polar residues" evidence="5">
    <location>
        <begin position="357"/>
        <end position="374"/>
    </location>
</feature>
<gene>
    <name evidence="9" type="ORF">AK88_05627</name>
</gene>
<accession>A0A0D9QD44</accession>
<dbReference type="GeneID" id="24270941"/>
<organism evidence="9 10">
    <name type="scientific">Plasmodium fragile</name>
    <dbReference type="NCBI Taxonomy" id="5857"/>
    <lineage>
        <taxon>Eukaryota</taxon>
        <taxon>Sar</taxon>
        <taxon>Alveolata</taxon>
        <taxon>Apicomplexa</taxon>
        <taxon>Aconoidasida</taxon>
        <taxon>Haemosporida</taxon>
        <taxon>Plasmodiidae</taxon>
        <taxon>Plasmodium</taxon>
        <taxon>Plasmodium (Plasmodium)</taxon>
    </lineage>
</organism>
<dbReference type="GO" id="GO:0016020">
    <property type="term" value="C:membrane"/>
    <property type="evidence" value="ECO:0007669"/>
    <property type="project" value="UniProtKB-SubCell"/>
</dbReference>
<dbReference type="OrthoDB" id="375150at2759"/>
<feature type="signal peptide" evidence="7">
    <location>
        <begin position="1"/>
        <end position="28"/>
    </location>
</feature>
<feature type="compositionally biased region" description="Polar residues" evidence="5">
    <location>
        <begin position="196"/>
        <end position="205"/>
    </location>
</feature>
<keyword evidence="7" id="KW-0732">Signal</keyword>
<sequence>MQRRTVWTTTSQNFSLIVLFFFFRPCFLGDDNPTATIEAPSVQVTTGGTEETEPAPASAPAEPGAPPTTAAPAVPSNAGSTGTSSATTTTSAAATTPNPNPDQSGSSGSFSDADLADGVSGGEGKEGGDGTAQGSGGGQSSGPSSTGDQNPGSSGPGSTADQNPGSSGPGSEPAITLSTGQTTSTKVTTEITSISQNDQPAQNTPGEGAVAGGGITWDDLIPYTPAIIPAVVGIGIIAFFLWKYIAYLAKRRRKYRTVRDVPSPALDEEILQHLQRGELPPPDYGYTIVRDRQPASISGSGRPPRVNRGTIIELHLEVLNACEVAKWDMVKEDYCHILVHEFAQELMRDEATNNNILGVSTSDHGSPRTNVSSTDFDGTDASPDDDPDPWSCMETIQLEEEGTPSPPPFSSPGNETRGPDHINWINWIDRNKHILRECTTQPWFLQLNADWKQYYQQHATDDVCGYRELGEAPTPPMQKLDLWKEWVAQQHRQMSTYSEEEWFQHLLHTVEDQTVLATRDIPPAEKHLEVETLMAAEDMLTVRAVPRTEPLHPQPYMKKRVTAKIWILILAAVIEHCELERNLQQTELYVDDLLQQL</sequence>
<dbReference type="AlphaFoldDB" id="A0A0D9QD44"/>
<dbReference type="OMA" id="CFRENIE"/>
<keyword evidence="2 6" id="KW-0812">Transmembrane</keyword>
<dbReference type="Pfam" id="PF12879">
    <property type="entry name" value="SICA_C"/>
    <property type="match status" value="1"/>
</dbReference>
<dbReference type="PANTHER" id="PTHR15549">
    <property type="entry name" value="PAIRED IMMUNOGLOBULIN-LIKE TYPE 2 RECEPTOR"/>
    <property type="match status" value="1"/>
</dbReference>
<dbReference type="EMBL" id="KQ030414">
    <property type="protein sequence ID" value="KJP84742.1"/>
    <property type="molecule type" value="Genomic_DNA"/>
</dbReference>
<evidence type="ECO:0000313" key="9">
    <source>
        <dbReference type="EMBL" id="KJP84742.1"/>
    </source>
</evidence>
<evidence type="ECO:0000256" key="7">
    <source>
        <dbReference type="SAM" id="SignalP"/>
    </source>
</evidence>
<feature type="transmembrane region" description="Helical" evidence="6">
    <location>
        <begin position="226"/>
        <end position="249"/>
    </location>
</feature>
<dbReference type="GO" id="GO:0071944">
    <property type="term" value="C:cell periphery"/>
    <property type="evidence" value="ECO:0007669"/>
    <property type="project" value="UniProtKB-ARBA"/>
</dbReference>